<evidence type="ECO:0000256" key="1">
    <source>
        <dbReference type="ARBA" id="ARBA00004131"/>
    </source>
</evidence>
<dbReference type="GO" id="GO:0046872">
    <property type="term" value="F:metal ion binding"/>
    <property type="evidence" value="ECO:0007669"/>
    <property type="project" value="UniProtKB-KW"/>
</dbReference>
<dbReference type="InterPro" id="IPR050668">
    <property type="entry name" value="Cytochrome_b5"/>
</dbReference>
<dbReference type="PANTHER" id="PTHR19359:SF150">
    <property type="entry name" value="CYTOCHROME B5"/>
    <property type="match status" value="1"/>
</dbReference>
<dbReference type="EMBL" id="SUNJ01001382">
    <property type="protein sequence ID" value="TPP66819.1"/>
    <property type="molecule type" value="Genomic_DNA"/>
</dbReference>
<evidence type="ECO:0000256" key="9">
    <source>
        <dbReference type="ARBA" id="ARBA00023004"/>
    </source>
</evidence>
<dbReference type="GO" id="GO:0005789">
    <property type="term" value="C:endoplasmic reticulum membrane"/>
    <property type="evidence" value="ECO:0007669"/>
    <property type="project" value="UniProtKB-SubCell"/>
</dbReference>
<accession>A0A504Z1V6</accession>
<feature type="domain" description="Cytochrome b5 heme-binding" evidence="15">
    <location>
        <begin position="4"/>
        <end position="80"/>
    </location>
</feature>
<dbReference type="Pfam" id="PF00173">
    <property type="entry name" value="Cyt-b5"/>
    <property type="match status" value="1"/>
</dbReference>
<comment type="similarity">
    <text evidence="12">Belongs to the cytochrome b5 family.</text>
</comment>
<evidence type="ECO:0000256" key="11">
    <source>
        <dbReference type="ARBA" id="ARBA00037877"/>
    </source>
</evidence>
<dbReference type="PROSITE" id="PS50255">
    <property type="entry name" value="CYTOCHROME_B5_2"/>
    <property type="match status" value="1"/>
</dbReference>
<dbReference type="SMART" id="SM01117">
    <property type="entry name" value="Cyt-b5"/>
    <property type="match status" value="1"/>
</dbReference>
<keyword evidence="2" id="KW-0813">Transport</keyword>
<proteinExistence type="inferred from homology"/>
<keyword evidence="7" id="KW-0492">Microsome</keyword>
<keyword evidence="14" id="KW-1133">Transmembrane helix</keyword>
<evidence type="ECO:0000256" key="7">
    <source>
        <dbReference type="ARBA" id="ARBA00022848"/>
    </source>
</evidence>
<evidence type="ECO:0000256" key="14">
    <source>
        <dbReference type="SAM" id="Phobius"/>
    </source>
</evidence>
<name>A0A504Z1V6_FASGI</name>
<gene>
    <name evidence="16" type="ORF">FGIG_04906</name>
</gene>
<dbReference type="SUPFAM" id="SSF55856">
    <property type="entry name" value="Cytochrome b5-like heme/steroid binding domain"/>
    <property type="match status" value="1"/>
</dbReference>
<evidence type="ECO:0000259" key="15">
    <source>
        <dbReference type="PROSITE" id="PS50255"/>
    </source>
</evidence>
<dbReference type="InterPro" id="IPR036400">
    <property type="entry name" value="Cyt_B5-like_heme/steroid_sf"/>
</dbReference>
<reference evidence="16 17" key="1">
    <citation type="submission" date="2019-04" db="EMBL/GenBank/DDBJ databases">
        <title>Annotation for the trematode Fasciola gigantica.</title>
        <authorList>
            <person name="Choi Y.-J."/>
        </authorList>
    </citation>
    <scope>NUCLEOTIDE SEQUENCE [LARGE SCALE GENOMIC DNA]</scope>
    <source>
        <strain evidence="16">Uganda_cow_1</strain>
    </source>
</reference>
<dbReference type="GO" id="GO:0020037">
    <property type="term" value="F:heme binding"/>
    <property type="evidence" value="ECO:0007669"/>
    <property type="project" value="TreeGrafter"/>
</dbReference>
<keyword evidence="4 14" id="KW-0812">Transmembrane</keyword>
<evidence type="ECO:0000256" key="13">
    <source>
        <dbReference type="ARBA" id="ARBA00039806"/>
    </source>
</evidence>
<comment type="subcellular location">
    <subcellularLocation>
        <location evidence="1">Endoplasmic reticulum membrane</location>
        <topology evidence="1">Single-pass membrane protein</topology>
        <orientation evidence="1">Cytoplasmic side</orientation>
    </subcellularLocation>
    <subcellularLocation>
        <location evidence="11">Microsome membrane</location>
        <topology evidence="11">Single-pass membrane protein</topology>
        <orientation evidence="11">Cytoplasmic side</orientation>
    </subcellularLocation>
</comment>
<keyword evidence="9" id="KW-0408">Iron</keyword>
<keyword evidence="8" id="KW-0249">Electron transport</keyword>
<protein>
    <recommendedName>
        <fullName evidence="13">Cytochrome b5</fullName>
    </recommendedName>
</protein>
<evidence type="ECO:0000256" key="2">
    <source>
        <dbReference type="ARBA" id="ARBA00022448"/>
    </source>
</evidence>
<keyword evidence="17" id="KW-1185">Reference proteome</keyword>
<dbReference type="OrthoDB" id="260519at2759"/>
<dbReference type="PANTHER" id="PTHR19359">
    <property type="entry name" value="CYTOCHROME B5"/>
    <property type="match status" value="1"/>
</dbReference>
<dbReference type="AlphaFoldDB" id="A0A504Z1V6"/>
<keyword evidence="6" id="KW-0256">Endoplasmic reticulum</keyword>
<evidence type="ECO:0000256" key="6">
    <source>
        <dbReference type="ARBA" id="ARBA00022824"/>
    </source>
</evidence>
<evidence type="ECO:0000256" key="8">
    <source>
        <dbReference type="ARBA" id="ARBA00022982"/>
    </source>
</evidence>
<evidence type="ECO:0000256" key="5">
    <source>
        <dbReference type="ARBA" id="ARBA00022723"/>
    </source>
</evidence>
<evidence type="ECO:0000256" key="10">
    <source>
        <dbReference type="ARBA" id="ARBA00023136"/>
    </source>
</evidence>
<comment type="caution">
    <text evidence="16">The sequence shown here is derived from an EMBL/GenBank/DDBJ whole genome shotgun (WGS) entry which is preliminary data.</text>
</comment>
<dbReference type="PRINTS" id="PR00363">
    <property type="entry name" value="CYTOCHROMEB5"/>
</dbReference>
<feature type="transmembrane region" description="Helical" evidence="14">
    <location>
        <begin position="102"/>
        <end position="125"/>
    </location>
</feature>
<dbReference type="FunFam" id="3.10.120.10:FF:000002">
    <property type="entry name" value="Cytochrome b5 type B"/>
    <property type="match status" value="1"/>
</dbReference>
<evidence type="ECO:0000256" key="12">
    <source>
        <dbReference type="ARBA" id="ARBA00038168"/>
    </source>
</evidence>
<dbReference type="STRING" id="46835.A0A504Z1V6"/>
<evidence type="ECO:0000313" key="17">
    <source>
        <dbReference type="Proteomes" id="UP000316759"/>
    </source>
</evidence>
<dbReference type="Proteomes" id="UP000316759">
    <property type="component" value="Unassembled WGS sequence"/>
</dbReference>
<dbReference type="InterPro" id="IPR001199">
    <property type="entry name" value="Cyt_B5-like_heme/steroid-bd"/>
</dbReference>
<keyword evidence="5" id="KW-0479">Metal-binding</keyword>
<evidence type="ECO:0000256" key="3">
    <source>
        <dbReference type="ARBA" id="ARBA00022617"/>
    </source>
</evidence>
<organism evidence="16 17">
    <name type="scientific">Fasciola gigantica</name>
    <name type="common">Giant liver fluke</name>
    <dbReference type="NCBI Taxonomy" id="46835"/>
    <lineage>
        <taxon>Eukaryota</taxon>
        <taxon>Metazoa</taxon>
        <taxon>Spiralia</taxon>
        <taxon>Lophotrochozoa</taxon>
        <taxon>Platyhelminthes</taxon>
        <taxon>Trematoda</taxon>
        <taxon>Digenea</taxon>
        <taxon>Plagiorchiida</taxon>
        <taxon>Echinostomata</taxon>
        <taxon>Echinostomatoidea</taxon>
        <taxon>Fasciolidae</taxon>
        <taxon>Fasciola</taxon>
    </lineage>
</organism>
<evidence type="ECO:0000256" key="4">
    <source>
        <dbReference type="ARBA" id="ARBA00022692"/>
    </source>
</evidence>
<sequence length="127" mass="14437">MPETKTFTLEEVRKHNKPEDLWVVIHNKVYDLTNFAKEHPGGNTVLEEQAGGYASEPFEDVGHSADAREMMEQYYLGDIDHKDKESKLKFTSSFTIKNTGDISPWTGLLIPIGVIIIAAVAYRIFYM</sequence>
<dbReference type="Gene3D" id="3.10.120.10">
    <property type="entry name" value="Cytochrome b5-like heme/steroid binding domain"/>
    <property type="match status" value="1"/>
</dbReference>
<evidence type="ECO:0000313" key="16">
    <source>
        <dbReference type="EMBL" id="TPP66819.1"/>
    </source>
</evidence>
<keyword evidence="10 14" id="KW-0472">Membrane</keyword>
<keyword evidence="3" id="KW-0349">Heme</keyword>